<dbReference type="InterPro" id="IPR003439">
    <property type="entry name" value="ABC_transporter-like_ATP-bd"/>
</dbReference>
<feature type="domain" description="ABC transporter" evidence="4">
    <location>
        <begin position="5"/>
        <end position="234"/>
    </location>
</feature>
<dbReference type="PANTHER" id="PTHR42794:SF2">
    <property type="entry name" value="ABC TRANSPORTER ATP-BINDING PROTEIN"/>
    <property type="match status" value="1"/>
</dbReference>
<dbReference type="Pfam" id="PF00005">
    <property type="entry name" value="ABC_tran"/>
    <property type="match status" value="1"/>
</dbReference>
<dbReference type="PROSITE" id="PS50893">
    <property type="entry name" value="ABC_TRANSPORTER_2"/>
    <property type="match status" value="1"/>
</dbReference>
<evidence type="ECO:0000259" key="4">
    <source>
        <dbReference type="PROSITE" id="PS50893"/>
    </source>
</evidence>
<dbReference type="GO" id="GO:0005524">
    <property type="term" value="F:ATP binding"/>
    <property type="evidence" value="ECO:0007669"/>
    <property type="project" value="UniProtKB-KW"/>
</dbReference>
<name>A0ABU5DH00_9BURK</name>
<reference evidence="5 6" key="1">
    <citation type="submission" date="2023-11" db="EMBL/GenBank/DDBJ databases">
        <title>Paucibacter sp. nov., isolated from fresh soil in Korea.</title>
        <authorList>
            <person name="Le N.T.T."/>
        </authorList>
    </citation>
    <scope>NUCLEOTIDE SEQUENCE [LARGE SCALE GENOMIC DNA]</scope>
    <source>
        <strain evidence="5 6">R3-3</strain>
    </source>
</reference>
<protein>
    <submittedName>
        <fullName evidence="5">ABC transporter ATP-binding protein</fullName>
    </submittedName>
</protein>
<dbReference type="PANTHER" id="PTHR42794">
    <property type="entry name" value="HEMIN IMPORT ATP-BINDING PROTEIN HMUV"/>
    <property type="match status" value="1"/>
</dbReference>
<dbReference type="InterPro" id="IPR017871">
    <property type="entry name" value="ABC_transporter-like_CS"/>
</dbReference>
<dbReference type="PROSITE" id="PS00211">
    <property type="entry name" value="ABC_TRANSPORTER_1"/>
    <property type="match status" value="1"/>
</dbReference>
<evidence type="ECO:0000256" key="2">
    <source>
        <dbReference type="ARBA" id="ARBA00022741"/>
    </source>
</evidence>
<organism evidence="5 6">
    <name type="scientific">Roseateles agri</name>
    <dbReference type="NCBI Taxonomy" id="3098619"/>
    <lineage>
        <taxon>Bacteria</taxon>
        <taxon>Pseudomonadati</taxon>
        <taxon>Pseudomonadota</taxon>
        <taxon>Betaproteobacteria</taxon>
        <taxon>Burkholderiales</taxon>
        <taxon>Sphaerotilaceae</taxon>
        <taxon>Roseateles</taxon>
    </lineage>
</organism>
<dbReference type="EMBL" id="JAXCLA010000004">
    <property type="protein sequence ID" value="MDY0745573.1"/>
    <property type="molecule type" value="Genomic_DNA"/>
</dbReference>
<evidence type="ECO:0000313" key="6">
    <source>
        <dbReference type="Proteomes" id="UP001285263"/>
    </source>
</evidence>
<keyword evidence="6" id="KW-1185">Reference proteome</keyword>
<dbReference type="Gene3D" id="3.40.50.300">
    <property type="entry name" value="P-loop containing nucleotide triphosphate hydrolases"/>
    <property type="match status" value="1"/>
</dbReference>
<comment type="caution">
    <text evidence="5">The sequence shown here is derived from an EMBL/GenBank/DDBJ whole genome shotgun (WGS) entry which is preliminary data.</text>
</comment>
<dbReference type="SMART" id="SM00382">
    <property type="entry name" value="AAA"/>
    <property type="match status" value="1"/>
</dbReference>
<keyword evidence="1" id="KW-1003">Cell membrane</keyword>
<dbReference type="SUPFAM" id="SSF52540">
    <property type="entry name" value="P-loop containing nucleoside triphosphate hydrolases"/>
    <property type="match status" value="1"/>
</dbReference>
<dbReference type="CDD" id="cd03214">
    <property type="entry name" value="ABC_Iron-Siderophores_B12_Hemin"/>
    <property type="match status" value="1"/>
</dbReference>
<proteinExistence type="predicted"/>
<evidence type="ECO:0000256" key="1">
    <source>
        <dbReference type="ARBA" id="ARBA00022475"/>
    </source>
</evidence>
<sequence>MKPALDLHSASLQLQGRAVLDEVSVSVPFGTHLAVVGRNGAGKSSLLRLMAGRLKPTRGQVLLGGLDLAALPGPQRARQIAVVHQHEQAHGQLRVRDYVALGRIPHAAAPPCESAQVVDASLAHCRLTALQDRRVGTLSGGELQRAVIARVIAQQPRVLLLDEPTNHLDLRTRADMLDLLAALDVTVIAALHELSLVQRFAHRVLLLDAGRVAADDAPARVFTPELVRGHFDIDVFHLPLPDRARPVAVFEAPEPVRSS</sequence>
<gene>
    <name evidence="5" type="ORF">SNE35_13720</name>
</gene>
<keyword evidence="2" id="KW-0547">Nucleotide-binding</keyword>
<evidence type="ECO:0000313" key="5">
    <source>
        <dbReference type="EMBL" id="MDY0745573.1"/>
    </source>
</evidence>
<keyword evidence="1" id="KW-0472">Membrane</keyword>
<keyword evidence="3 5" id="KW-0067">ATP-binding</keyword>
<dbReference type="InterPro" id="IPR027417">
    <property type="entry name" value="P-loop_NTPase"/>
</dbReference>
<accession>A0ABU5DH00</accession>
<evidence type="ECO:0000256" key="3">
    <source>
        <dbReference type="ARBA" id="ARBA00022840"/>
    </source>
</evidence>
<dbReference type="InterPro" id="IPR003593">
    <property type="entry name" value="AAA+_ATPase"/>
</dbReference>
<dbReference type="Proteomes" id="UP001285263">
    <property type="component" value="Unassembled WGS sequence"/>
</dbReference>